<evidence type="ECO:0000313" key="2">
    <source>
        <dbReference type="EMBL" id="BDD11894.1"/>
    </source>
</evidence>
<protein>
    <submittedName>
        <fullName evidence="2">Uncharacterized protein</fullName>
    </submittedName>
</protein>
<proteinExistence type="predicted"/>
<gene>
    <name evidence="2" type="ORF">FUAX_43260</name>
</gene>
<dbReference type="KEGG" id="fax:FUAX_43260"/>
<sequence length="627" mass="71976">MSFRYRERNPATGEKTKGVLRQGVSAESDFQRQQSNAVQMIQGSANKSPKIIQAGHYPARIIAPTYGYQLKGNELRPMKLLRLGIGHKVLASSIGVRKEGEGEEEKQWIRCVSDSSSLSFYVRSDFLEKTETSGSFGSMMGNLEKYWKNMRGVSSLRVDAAIDSVPLSKLLYGDMIKTWQPYYDSHRRKLPSPSDDDLLKGLIRLAKQRPEESKVRAEVVGEKSRTFAIGELDQPEAKEELKSKFMLFLAREKREELGKPNTERAMDEGFGKAQAMGRVHDMPFPHRIYLNVSVHAMLAVIKKLLPYLDNDRSDTGKPVLSYIGVAPFYHRTQRKDSVMLKTFTQEGFEQIIELVKSIQEHNPEFFRKDTIPMAEPVAPGISWAEDPRFEIPWEMDAQMTGRVRTFLEQLEEKLREEGKKTLSWNAVFHPHYREDIVRRAEQARRELDETDDSSLGMDKRNLWELATQAKAMFGLKFPKGAGEWLEKYVGQENEGRKKKTFLSHRAQALAEALKDDPACYEDLLRRMMGACTKRDIDFFEPHINRPPDIIRNDDMLVIEMGEGEETSVREVEGEARALSRTGLEREREERMRREFESPISTEPYNPPAREGATASFGTTDEEEPFWI</sequence>
<keyword evidence="3" id="KW-1185">Reference proteome</keyword>
<feature type="compositionally biased region" description="Basic and acidic residues" evidence="1">
    <location>
        <begin position="572"/>
        <end position="596"/>
    </location>
</feature>
<dbReference type="RefSeq" id="WP_338395295.1">
    <property type="nucleotide sequence ID" value="NZ_AP025316.1"/>
</dbReference>
<geneLocation type="plasmid" evidence="2 3">
    <name>pFA2</name>
</geneLocation>
<dbReference type="Proteomes" id="UP001348817">
    <property type="component" value="Plasmid pFA2"/>
</dbReference>
<dbReference type="EMBL" id="AP025316">
    <property type="protein sequence ID" value="BDD11894.1"/>
    <property type="molecule type" value="Genomic_DNA"/>
</dbReference>
<reference evidence="2 3" key="1">
    <citation type="submission" date="2021-12" db="EMBL/GenBank/DDBJ databases">
        <title>Genome sequencing of bacteria with rrn-lacking chromosome and rrn-plasmid.</title>
        <authorList>
            <person name="Anda M."/>
            <person name="Iwasaki W."/>
        </authorList>
    </citation>
    <scope>NUCLEOTIDE SEQUENCE [LARGE SCALE GENOMIC DNA]</scope>
    <source>
        <strain evidence="2 3">DSM 100852</strain>
        <plasmid evidence="2 3">pFA2</plasmid>
    </source>
</reference>
<name>A0AAU9CID3_9BACT</name>
<evidence type="ECO:0000313" key="3">
    <source>
        <dbReference type="Proteomes" id="UP001348817"/>
    </source>
</evidence>
<keyword evidence="2" id="KW-0614">Plasmid</keyword>
<organism evidence="2 3">
    <name type="scientific">Fulvitalea axinellae</name>
    <dbReference type="NCBI Taxonomy" id="1182444"/>
    <lineage>
        <taxon>Bacteria</taxon>
        <taxon>Pseudomonadati</taxon>
        <taxon>Bacteroidota</taxon>
        <taxon>Cytophagia</taxon>
        <taxon>Cytophagales</taxon>
        <taxon>Persicobacteraceae</taxon>
        <taxon>Fulvitalea</taxon>
    </lineage>
</organism>
<accession>A0AAU9CID3</accession>
<dbReference type="AlphaFoldDB" id="A0AAU9CID3"/>
<dbReference type="Pfam" id="PF17914">
    <property type="entry name" value="HopA1"/>
    <property type="match status" value="1"/>
</dbReference>
<dbReference type="InterPro" id="IPR040871">
    <property type="entry name" value="HopA1"/>
</dbReference>
<evidence type="ECO:0000256" key="1">
    <source>
        <dbReference type="SAM" id="MobiDB-lite"/>
    </source>
</evidence>
<feature type="region of interest" description="Disordered" evidence="1">
    <location>
        <begin position="572"/>
        <end position="627"/>
    </location>
</feature>